<dbReference type="PANTHER" id="PTHR11820:SF90">
    <property type="entry name" value="FLUTATHIONE S-TRANSFERASE"/>
    <property type="match status" value="1"/>
</dbReference>
<dbReference type="InterPro" id="IPR036663">
    <property type="entry name" value="Fumarylacetoacetase_C_sf"/>
</dbReference>
<dbReference type="PANTHER" id="PTHR11820">
    <property type="entry name" value="ACYLPYRUVASE"/>
    <property type="match status" value="1"/>
</dbReference>
<reference evidence="3 4" key="1">
    <citation type="submission" date="2023-08" db="EMBL/GenBank/DDBJ databases">
        <title>Oxalobacteraceae gen .nov., isolated from river sludge outside the plant.</title>
        <authorList>
            <person name="Zhao S.Y."/>
        </authorList>
    </citation>
    <scope>NUCLEOTIDE SEQUENCE [LARGE SCALE GENOMIC DNA]</scope>
    <source>
        <strain evidence="3 4">R-40</strain>
    </source>
</reference>
<organism evidence="3 4">
    <name type="scientific">Keguizhuia sedimenti</name>
    <dbReference type="NCBI Taxonomy" id="3064264"/>
    <lineage>
        <taxon>Bacteria</taxon>
        <taxon>Pseudomonadati</taxon>
        <taxon>Pseudomonadota</taxon>
        <taxon>Betaproteobacteria</taxon>
        <taxon>Burkholderiales</taxon>
        <taxon>Oxalobacteraceae</taxon>
        <taxon>Keguizhuia</taxon>
    </lineage>
</organism>
<comment type="caution">
    <text evidence="3">The sequence shown here is derived from an EMBL/GenBank/DDBJ whole genome shotgun (WGS) entry which is preliminary data.</text>
</comment>
<dbReference type="GO" id="GO:0016787">
    <property type="term" value="F:hydrolase activity"/>
    <property type="evidence" value="ECO:0007669"/>
    <property type="project" value="UniProtKB-KW"/>
</dbReference>
<proteinExistence type="predicted"/>
<gene>
    <name evidence="3" type="ORF">Q8A64_00470</name>
</gene>
<keyword evidence="4" id="KW-1185">Reference proteome</keyword>
<keyword evidence="1" id="KW-0479">Metal-binding</keyword>
<dbReference type="Pfam" id="PF01557">
    <property type="entry name" value="FAA_hydrolase"/>
    <property type="match status" value="1"/>
</dbReference>
<evidence type="ECO:0000313" key="3">
    <source>
        <dbReference type="EMBL" id="MDQ9168875.1"/>
    </source>
</evidence>
<dbReference type="Gene3D" id="3.90.850.10">
    <property type="entry name" value="Fumarylacetoacetase-like, C-terminal domain"/>
    <property type="match status" value="1"/>
</dbReference>
<evidence type="ECO:0000256" key="1">
    <source>
        <dbReference type="ARBA" id="ARBA00022723"/>
    </source>
</evidence>
<name>A0ABU1BIP5_9BURK</name>
<dbReference type="RefSeq" id="WP_338434708.1">
    <property type="nucleotide sequence ID" value="NZ_JAUYVH010000001.1"/>
</dbReference>
<keyword evidence="3" id="KW-0378">Hydrolase</keyword>
<dbReference type="Proteomes" id="UP001225596">
    <property type="component" value="Unassembled WGS sequence"/>
</dbReference>
<feature type="domain" description="Fumarylacetoacetase-like C-terminal" evidence="2">
    <location>
        <begin position="37"/>
        <end position="233"/>
    </location>
</feature>
<accession>A0ABU1BIP5</accession>
<dbReference type="InterPro" id="IPR011234">
    <property type="entry name" value="Fumarylacetoacetase-like_C"/>
</dbReference>
<evidence type="ECO:0000313" key="4">
    <source>
        <dbReference type="Proteomes" id="UP001225596"/>
    </source>
</evidence>
<dbReference type="SUPFAM" id="SSF56529">
    <property type="entry name" value="FAH"/>
    <property type="match status" value="1"/>
</dbReference>
<protein>
    <submittedName>
        <fullName evidence="3">Fumarylacetoacetate hydrolase family protein</fullName>
    </submittedName>
</protein>
<evidence type="ECO:0000259" key="2">
    <source>
        <dbReference type="Pfam" id="PF01557"/>
    </source>
</evidence>
<sequence length="237" mass="26020">MSTTQSAGKGAAYVFEPLEIPSLPVQGTDKRFPVHRIYCIGRNYAAHAVEMGHDPNKEPPFFFQKNPDNLVVDGDFPYPPETSDVHYEFEMVVGLSKGGKNIPVEQALDHVFGYGVGLDMTRRDLQGEAKKLGRPWDIGKAFEHSAPCSALIPVSQTGHPDKGAIWFKVNGEMRQQGDLNQMIWKTAEQISILSRYFELKPGDLIMTGTPAGVGAIQRGDKLEGHIEGVCGLKLAVV</sequence>
<dbReference type="EMBL" id="JAUYVH010000001">
    <property type="protein sequence ID" value="MDQ9168875.1"/>
    <property type="molecule type" value="Genomic_DNA"/>
</dbReference>